<evidence type="ECO:0000256" key="4">
    <source>
        <dbReference type="SAM" id="Phobius"/>
    </source>
</evidence>
<dbReference type="GO" id="GO:0005886">
    <property type="term" value="C:plasma membrane"/>
    <property type="evidence" value="ECO:0007669"/>
    <property type="project" value="TreeGrafter"/>
</dbReference>
<feature type="transmembrane region" description="Helical" evidence="4">
    <location>
        <begin position="130"/>
        <end position="154"/>
    </location>
</feature>
<reference evidence="6 7" key="1">
    <citation type="submission" date="2019-03" db="EMBL/GenBank/DDBJ databases">
        <title>Deep-cultivation of Planctomycetes and their phenomic and genomic characterization uncovers novel biology.</title>
        <authorList>
            <person name="Wiegand S."/>
            <person name="Jogler M."/>
            <person name="Boedeker C."/>
            <person name="Pinto D."/>
            <person name="Vollmers J."/>
            <person name="Rivas-Marin E."/>
            <person name="Kohn T."/>
            <person name="Peeters S.H."/>
            <person name="Heuer A."/>
            <person name="Rast P."/>
            <person name="Oberbeckmann S."/>
            <person name="Bunk B."/>
            <person name="Jeske O."/>
            <person name="Meyerdierks A."/>
            <person name="Storesund J.E."/>
            <person name="Kallscheuer N."/>
            <person name="Luecker S."/>
            <person name="Lage O.M."/>
            <person name="Pohl T."/>
            <person name="Merkel B.J."/>
            <person name="Hornburger P."/>
            <person name="Mueller R.-W."/>
            <person name="Bruemmer F."/>
            <person name="Labrenz M."/>
            <person name="Spormann A.M."/>
            <person name="Op den Camp H."/>
            <person name="Overmann J."/>
            <person name="Amann R."/>
            <person name="Jetten M.S.M."/>
            <person name="Mascher T."/>
            <person name="Medema M.H."/>
            <person name="Devos D.P."/>
            <person name="Kaster A.-K."/>
            <person name="Ovreas L."/>
            <person name="Rohde M."/>
            <person name="Galperin M.Y."/>
            <person name="Jogler C."/>
        </authorList>
    </citation>
    <scope>NUCLEOTIDE SEQUENCE [LARGE SCALE GENOMIC DNA]</scope>
    <source>
        <strain evidence="6 7">Enr13</strain>
    </source>
</reference>
<dbReference type="Pfam" id="PF01595">
    <property type="entry name" value="CNNM"/>
    <property type="match status" value="1"/>
</dbReference>
<proteinExistence type="predicted"/>
<dbReference type="InterPro" id="IPR002550">
    <property type="entry name" value="CNNM"/>
</dbReference>
<dbReference type="PANTHER" id="PTHR22777:SF17">
    <property type="entry name" value="UPF0053 PROTEIN SLL0260"/>
    <property type="match status" value="1"/>
</dbReference>
<dbReference type="EMBL" id="CP037423">
    <property type="protein sequence ID" value="QDV46678.1"/>
    <property type="molecule type" value="Genomic_DNA"/>
</dbReference>
<dbReference type="PANTHER" id="PTHR22777">
    <property type="entry name" value="HEMOLYSIN-RELATED"/>
    <property type="match status" value="1"/>
</dbReference>
<keyword evidence="2" id="KW-0129">CBS domain</keyword>
<gene>
    <name evidence="6" type="ORF">Enr13x_65870</name>
</gene>
<evidence type="ECO:0000256" key="2">
    <source>
        <dbReference type="ARBA" id="ARBA00023122"/>
    </source>
</evidence>
<keyword evidence="3 4" id="KW-0812">Transmembrane</keyword>
<keyword evidence="1" id="KW-0677">Repeat</keyword>
<feature type="domain" description="CNNM transmembrane" evidence="5">
    <location>
        <begin position="1"/>
        <end position="188"/>
    </location>
</feature>
<feature type="transmembrane region" description="Helical" evidence="4">
    <location>
        <begin position="68"/>
        <end position="86"/>
    </location>
</feature>
<dbReference type="Proteomes" id="UP000319004">
    <property type="component" value="Chromosome"/>
</dbReference>
<dbReference type="RefSeq" id="WP_231743886.1">
    <property type="nucleotide sequence ID" value="NZ_CP037423.1"/>
</dbReference>
<sequence>MIFFAIVLFLFGLVLSAFFSGSETGMYRVSRTRLVLDGLDGSRSARALIWVLNRPVLFVATALVGNNLANFLTSFAIVLAVIALFGDSSAAELIGPILMTPVVFVFGELLPKHWFFQAPYRLLTLVRPVLLLATVLFLPVSILLGVLAAALGALTGQTPFRISVAMARGELTQLFRAGEEAGILHSGQRSLAGQLFDVGNELAVSFAVPLERLATVELPIDKVATAAAARRQNHPIVLVQQKKKIVGYLRYSELATGKAQVEIRPVIRVSQSERHLTTLLKLYDVASEVALLCDDNDEVRSVVTRRQLLQPMNK</sequence>
<feature type="transmembrane region" description="Helical" evidence="4">
    <location>
        <begin position="93"/>
        <end position="110"/>
    </location>
</feature>
<keyword evidence="7" id="KW-1185">Reference proteome</keyword>
<keyword evidence="3 4" id="KW-1133">Transmembrane helix</keyword>
<protein>
    <recommendedName>
        <fullName evidence="5">CNNM transmembrane domain-containing protein</fullName>
    </recommendedName>
</protein>
<organism evidence="6 7">
    <name type="scientific">Stieleria neptunia</name>
    <dbReference type="NCBI Taxonomy" id="2527979"/>
    <lineage>
        <taxon>Bacteria</taxon>
        <taxon>Pseudomonadati</taxon>
        <taxon>Planctomycetota</taxon>
        <taxon>Planctomycetia</taxon>
        <taxon>Pirellulales</taxon>
        <taxon>Pirellulaceae</taxon>
        <taxon>Stieleria</taxon>
    </lineage>
</organism>
<keyword evidence="3 4" id="KW-0472">Membrane</keyword>
<dbReference type="AlphaFoldDB" id="A0A518I0U4"/>
<name>A0A518I0U4_9BACT</name>
<dbReference type="PROSITE" id="PS51846">
    <property type="entry name" value="CNNM"/>
    <property type="match status" value="1"/>
</dbReference>
<evidence type="ECO:0000259" key="5">
    <source>
        <dbReference type="PROSITE" id="PS51846"/>
    </source>
</evidence>
<evidence type="ECO:0000313" key="6">
    <source>
        <dbReference type="EMBL" id="QDV46678.1"/>
    </source>
</evidence>
<dbReference type="KEGG" id="snep:Enr13x_65870"/>
<evidence type="ECO:0000256" key="1">
    <source>
        <dbReference type="ARBA" id="ARBA00022737"/>
    </source>
</evidence>
<accession>A0A518I0U4</accession>
<evidence type="ECO:0000256" key="3">
    <source>
        <dbReference type="PROSITE-ProRule" id="PRU01193"/>
    </source>
</evidence>
<evidence type="ECO:0000313" key="7">
    <source>
        <dbReference type="Proteomes" id="UP000319004"/>
    </source>
</evidence>